<dbReference type="InterPro" id="IPR058792">
    <property type="entry name" value="Beta-barrel_RND_2"/>
</dbReference>
<protein>
    <submittedName>
        <fullName evidence="8">Secretion protein HlyD</fullName>
    </submittedName>
</protein>
<dbReference type="GO" id="GO:0016020">
    <property type="term" value="C:membrane"/>
    <property type="evidence" value="ECO:0007669"/>
    <property type="project" value="InterPro"/>
</dbReference>
<evidence type="ECO:0000256" key="3">
    <source>
        <dbReference type="SAM" id="Phobius"/>
    </source>
</evidence>
<dbReference type="Pfam" id="PF25973">
    <property type="entry name" value="BSH_CzcB"/>
    <property type="match status" value="1"/>
</dbReference>
<feature type="domain" description="CzcB-like C-terminal circularly permuted SH3-like" evidence="7">
    <location>
        <begin position="338"/>
        <end position="398"/>
    </location>
</feature>
<dbReference type="GO" id="GO:0060003">
    <property type="term" value="P:copper ion export"/>
    <property type="evidence" value="ECO:0007669"/>
    <property type="project" value="TreeGrafter"/>
</dbReference>
<dbReference type="PANTHER" id="PTHR30097">
    <property type="entry name" value="CATION EFFLUX SYSTEM PROTEIN CUSB"/>
    <property type="match status" value="1"/>
</dbReference>
<keyword evidence="3" id="KW-1133">Transmembrane helix</keyword>
<dbReference type="Pfam" id="PF25975">
    <property type="entry name" value="CzcB_C"/>
    <property type="match status" value="1"/>
</dbReference>
<feature type="domain" description="CzcB-like alpha-helical hairpin" evidence="4">
    <location>
        <begin position="149"/>
        <end position="208"/>
    </location>
</feature>
<dbReference type="GO" id="GO:0030288">
    <property type="term" value="C:outer membrane-bounded periplasmic space"/>
    <property type="evidence" value="ECO:0007669"/>
    <property type="project" value="TreeGrafter"/>
</dbReference>
<dbReference type="PANTHER" id="PTHR30097:SF4">
    <property type="entry name" value="SLR6042 PROTEIN"/>
    <property type="match status" value="1"/>
</dbReference>
<evidence type="ECO:0000256" key="2">
    <source>
        <dbReference type="ARBA" id="ARBA00022448"/>
    </source>
</evidence>
<dbReference type="InterPro" id="IPR058648">
    <property type="entry name" value="HH_CzcB-like"/>
</dbReference>
<dbReference type="KEGG" id="mfa:Mfla_2552"/>
<dbReference type="SUPFAM" id="SSF111369">
    <property type="entry name" value="HlyD-like secretion proteins"/>
    <property type="match status" value="1"/>
</dbReference>
<dbReference type="InterPro" id="IPR006143">
    <property type="entry name" value="RND_pump_MFP"/>
</dbReference>
<proteinExistence type="inferred from homology"/>
<dbReference type="InterPro" id="IPR058649">
    <property type="entry name" value="CzcB_C"/>
</dbReference>
<evidence type="ECO:0000313" key="9">
    <source>
        <dbReference type="Proteomes" id="UP000002440"/>
    </source>
</evidence>
<dbReference type="Gene3D" id="1.10.287.470">
    <property type="entry name" value="Helix hairpin bin"/>
    <property type="match status" value="1"/>
</dbReference>
<name>Q1GY70_METFK</name>
<dbReference type="AlphaFoldDB" id="Q1GY70"/>
<sequence>MSLDNLKKKLPLKQLPIILNIVLVGVLLAVLILRNGQPQRQEFDEAKAEAAADKTVAQHEHGNEGAEVKGRVTMSDRQVKLNGIELLKAEPARIRTSLRLIGEIRVNSDRNVQVVPRLPGIVETVSANAGEKVRKGQLLAVISSQSIADQRSELLAAEKRLALAQLTYAREKKLWEEKISAEQDYQQARQVQQEAEIAVQQARQKLQAIGASTGSSNLTRYEIRSPIDGIITEKQVATGQVLVGTENLFLISDLSTVWAEMRIYAKDINTVKVGQQVVVKSTAFEAEAQGTVTYVGALVGQESRTAMARVVLQNPDRTWLPGLPVNIDLKAQEIEVAVAVSTEALQELDGETVIFRREGEYFQTQPVKLGHKDERYAEVVEGISAGDTYASENSYLVKAELGKAHAEHEE</sequence>
<organism evidence="8 9">
    <name type="scientific">Methylobacillus flagellatus (strain ATCC 51484 / DSM 6875 / VKM B-1610 / KT)</name>
    <dbReference type="NCBI Taxonomy" id="265072"/>
    <lineage>
        <taxon>Bacteria</taxon>
        <taxon>Pseudomonadati</taxon>
        <taxon>Pseudomonadota</taxon>
        <taxon>Betaproteobacteria</taxon>
        <taxon>Nitrosomonadales</taxon>
        <taxon>Methylophilaceae</taxon>
        <taxon>Methylobacillus</taxon>
    </lineage>
</organism>
<dbReference type="EMBL" id="CP000284">
    <property type="protein sequence ID" value="ABE50817.1"/>
    <property type="molecule type" value="Genomic_DNA"/>
</dbReference>
<evidence type="ECO:0000259" key="4">
    <source>
        <dbReference type="Pfam" id="PF25893"/>
    </source>
</evidence>
<keyword evidence="3" id="KW-0472">Membrane</keyword>
<dbReference type="NCBIfam" id="TIGR01730">
    <property type="entry name" value="RND_mfp"/>
    <property type="match status" value="1"/>
</dbReference>
<evidence type="ECO:0000259" key="7">
    <source>
        <dbReference type="Pfam" id="PF25975"/>
    </source>
</evidence>
<feature type="domain" description="CzcB-like barrel-sandwich hybrid" evidence="6">
    <location>
        <begin position="111"/>
        <end position="253"/>
    </location>
</feature>
<keyword evidence="9" id="KW-1185">Reference proteome</keyword>
<dbReference type="eggNOG" id="COG0845">
    <property type="taxonomic scope" value="Bacteria"/>
</dbReference>
<dbReference type="RefSeq" id="WP_011480770.1">
    <property type="nucleotide sequence ID" value="NC_007947.1"/>
</dbReference>
<accession>Q1GY70</accession>
<dbReference type="Gene3D" id="2.40.50.100">
    <property type="match status" value="1"/>
</dbReference>
<dbReference type="GO" id="GO:0046914">
    <property type="term" value="F:transition metal ion binding"/>
    <property type="evidence" value="ECO:0007669"/>
    <property type="project" value="TreeGrafter"/>
</dbReference>
<gene>
    <name evidence="8" type="ordered locus">Mfla_2552</name>
</gene>
<evidence type="ECO:0000259" key="6">
    <source>
        <dbReference type="Pfam" id="PF25973"/>
    </source>
</evidence>
<feature type="transmembrane region" description="Helical" evidence="3">
    <location>
        <begin position="15"/>
        <end position="33"/>
    </location>
</feature>
<dbReference type="InterPro" id="IPR051909">
    <property type="entry name" value="MFP_Cation_Efflux"/>
</dbReference>
<keyword evidence="2" id="KW-0813">Transport</keyword>
<dbReference type="OrthoDB" id="9768185at2"/>
<dbReference type="Pfam" id="PF25954">
    <property type="entry name" value="Beta-barrel_RND_2"/>
    <property type="match status" value="1"/>
</dbReference>
<dbReference type="Gene3D" id="2.40.30.170">
    <property type="match status" value="1"/>
</dbReference>
<feature type="domain" description="CusB-like beta-barrel" evidence="5">
    <location>
        <begin position="256"/>
        <end position="332"/>
    </location>
</feature>
<dbReference type="STRING" id="265072.Mfla_2552"/>
<dbReference type="GO" id="GO:0022857">
    <property type="term" value="F:transmembrane transporter activity"/>
    <property type="evidence" value="ECO:0007669"/>
    <property type="project" value="InterPro"/>
</dbReference>
<evidence type="ECO:0000259" key="5">
    <source>
        <dbReference type="Pfam" id="PF25954"/>
    </source>
</evidence>
<dbReference type="GO" id="GO:0015679">
    <property type="term" value="P:plasma membrane copper ion transport"/>
    <property type="evidence" value="ECO:0007669"/>
    <property type="project" value="TreeGrafter"/>
</dbReference>
<dbReference type="Proteomes" id="UP000002440">
    <property type="component" value="Chromosome"/>
</dbReference>
<comment type="similarity">
    <text evidence="1">Belongs to the membrane fusion protein (MFP) (TC 8.A.1) family.</text>
</comment>
<dbReference type="FunFam" id="2.40.30.170:FF:000010">
    <property type="entry name" value="Efflux RND transporter periplasmic adaptor subunit"/>
    <property type="match status" value="1"/>
</dbReference>
<dbReference type="HOGENOM" id="CLU_018816_13_0_4"/>
<evidence type="ECO:0000256" key="1">
    <source>
        <dbReference type="ARBA" id="ARBA00009477"/>
    </source>
</evidence>
<evidence type="ECO:0000313" key="8">
    <source>
        <dbReference type="EMBL" id="ABE50817.1"/>
    </source>
</evidence>
<dbReference type="Gene3D" id="2.40.420.20">
    <property type="match status" value="1"/>
</dbReference>
<dbReference type="Pfam" id="PF25893">
    <property type="entry name" value="HH_CzcB"/>
    <property type="match status" value="1"/>
</dbReference>
<dbReference type="InterPro" id="IPR058647">
    <property type="entry name" value="BSH_CzcB-like"/>
</dbReference>
<keyword evidence="3" id="KW-0812">Transmembrane</keyword>
<reference evidence="8 9" key="1">
    <citation type="submission" date="2006-03" db="EMBL/GenBank/DDBJ databases">
        <title>Complete sequence of Methylobacillus flagellatus KT.</title>
        <authorList>
            <consortium name="US DOE Joint Genome Institute"/>
            <person name="Copeland A."/>
            <person name="Lucas S."/>
            <person name="Lapidus A."/>
            <person name="Barry K."/>
            <person name="Detter J.C."/>
            <person name="Glavina del Rio T."/>
            <person name="Hammon N."/>
            <person name="Israni S."/>
            <person name="Dalin E."/>
            <person name="Tice H."/>
            <person name="Pitluck S."/>
            <person name="Brettin T."/>
            <person name="Bruce D."/>
            <person name="Han C."/>
            <person name="Tapia R."/>
            <person name="Saunders E."/>
            <person name="Gilna P."/>
            <person name="Schmutz J."/>
            <person name="Larimer F."/>
            <person name="Land M."/>
            <person name="Kyrpides N."/>
            <person name="Anderson I."/>
            <person name="Richardson P."/>
        </authorList>
    </citation>
    <scope>NUCLEOTIDE SEQUENCE [LARGE SCALE GENOMIC DNA]</scope>
    <source>
        <strain evidence="9">KT / ATCC 51484 / DSM 6875</strain>
    </source>
</reference>